<proteinExistence type="predicted"/>
<evidence type="ECO:0000313" key="6">
    <source>
        <dbReference type="EMBL" id="MDA0166392.1"/>
    </source>
</evidence>
<evidence type="ECO:0000313" key="7">
    <source>
        <dbReference type="Proteomes" id="UP001149140"/>
    </source>
</evidence>
<keyword evidence="3" id="KW-0067">ATP-binding</keyword>
<dbReference type="PANTHER" id="PTHR43309">
    <property type="entry name" value="5-OXOPROLINASE SUBUNIT C"/>
    <property type="match status" value="1"/>
</dbReference>
<dbReference type="RefSeq" id="WP_270045649.1">
    <property type="nucleotide sequence ID" value="NZ_JAPDOD010000065.1"/>
</dbReference>
<organism evidence="6 7">
    <name type="scientific">Solirubrobacter ginsenosidimutans</name>
    <dbReference type="NCBI Taxonomy" id="490573"/>
    <lineage>
        <taxon>Bacteria</taxon>
        <taxon>Bacillati</taxon>
        <taxon>Actinomycetota</taxon>
        <taxon>Thermoleophilia</taxon>
        <taxon>Solirubrobacterales</taxon>
        <taxon>Solirubrobacteraceae</taxon>
        <taxon>Solirubrobacter</taxon>
    </lineage>
</organism>
<feature type="domain" description="Carboxyltransferase" evidence="4">
    <location>
        <begin position="7"/>
        <end position="192"/>
    </location>
</feature>
<name>A0A9X3N1A6_9ACTN</name>
<evidence type="ECO:0000259" key="4">
    <source>
        <dbReference type="SMART" id="SM00796"/>
    </source>
</evidence>
<evidence type="ECO:0000256" key="2">
    <source>
        <dbReference type="ARBA" id="ARBA00022801"/>
    </source>
</evidence>
<dbReference type="InterPro" id="IPR003833">
    <property type="entry name" value="CT_C_D"/>
</dbReference>
<dbReference type="Pfam" id="PF02626">
    <property type="entry name" value="CT_A_B"/>
    <property type="match status" value="1"/>
</dbReference>
<dbReference type="EMBL" id="JAPDOD010000065">
    <property type="protein sequence ID" value="MDA0166392.1"/>
    <property type="molecule type" value="Genomic_DNA"/>
</dbReference>
<dbReference type="Proteomes" id="UP001149140">
    <property type="component" value="Unassembled WGS sequence"/>
</dbReference>
<dbReference type="GO" id="GO:0016787">
    <property type="term" value="F:hydrolase activity"/>
    <property type="evidence" value="ECO:0007669"/>
    <property type="project" value="UniProtKB-KW"/>
</dbReference>
<gene>
    <name evidence="6" type="ORF">OM076_39375</name>
</gene>
<comment type="caution">
    <text evidence="6">The sequence shown here is derived from an EMBL/GenBank/DDBJ whole genome shotgun (WGS) entry which is preliminary data.</text>
</comment>
<keyword evidence="2" id="KW-0378">Hydrolase</keyword>
<keyword evidence="1" id="KW-0547">Nucleotide-binding</keyword>
<feature type="domain" description="Carboxyltransferase" evidence="5">
    <location>
        <begin position="247"/>
        <end position="508"/>
    </location>
</feature>
<sequence length="508" mass="54511">MAPVGQYLRYSTVFDEQANLRVLALAATLDATRPAGVREIYPGYGSVYVEWEDRTLSNERATQWIDTALQAEHDDLKPPAEITVPVQYGGLDTDEVAETTGLSREEIAKLHAAAHYRVCARATVGQPMMASTDERLRVPRRKNPRTDVPALAVAIANEQATIYPVLMPGGWNVIGTALENVYDPHRPEPFLFELGDRVRFEAAEGSAPATPDRLGLLPEAPQHPALKVDEPGALDLVLDGGRLNQAHHGMAQSGPLDPRAARLANALAGNPPGTTLIESTLNGPKLTALDDIVVGAAGRGFTLELDGEPVGQITTRVRKGRRLQLKATGEGVRGYLAIAGGIETGSFLGSASVDRYGLIGRALRAGDVLGRAREVAAPHEMQARPQDAPYHLVIRLHRGPQWSREAEAALTKEPFTVTTGDRMGVRLEGPEVPGGELLSESPPPGAVQVPGGGAPILLLADRQRSAGYDKPAVIHPDDLSLAGQLRPGETIRFVIVGDHPVPWFRDLD</sequence>
<dbReference type="Gene3D" id="2.40.100.10">
    <property type="entry name" value="Cyclophilin-like"/>
    <property type="match status" value="2"/>
</dbReference>
<dbReference type="SUPFAM" id="SSF160467">
    <property type="entry name" value="PH0987 N-terminal domain-like"/>
    <property type="match status" value="1"/>
</dbReference>
<dbReference type="Pfam" id="PF02682">
    <property type="entry name" value="CT_C_D"/>
    <property type="match status" value="1"/>
</dbReference>
<dbReference type="Gene3D" id="3.30.1360.40">
    <property type="match status" value="1"/>
</dbReference>
<dbReference type="InterPro" id="IPR029000">
    <property type="entry name" value="Cyclophilin-like_dom_sf"/>
</dbReference>
<evidence type="ECO:0000256" key="3">
    <source>
        <dbReference type="ARBA" id="ARBA00022840"/>
    </source>
</evidence>
<evidence type="ECO:0000256" key="1">
    <source>
        <dbReference type="ARBA" id="ARBA00022741"/>
    </source>
</evidence>
<evidence type="ECO:0000259" key="5">
    <source>
        <dbReference type="SMART" id="SM00797"/>
    </source>
</evidence>
<dbReference type="SMART" id="SM00797">
    <property type="entry name" value="AHS2"/>
    <property type="match status" value="1"/>
</dbReference>
<protein>
    <submittedName>
        <fullName evidence="6">Urea amidolyase family protein</fullName>
    </submittedName>
</protein>
<dbReference type="SMART" id="SM00796">
    <property type="entry name" value="AHS1"/>
    <property type="match status" value="1"/>
</dbReference>
<dbReference type="PANTHER" id="PTHR43309:SF3">
    <property type="entry name" value="5-OXOPROLINASE SUBUNIT C"/>
    <property type="match status" value="1"/>
</dbReference>
<keyword evidence="7" id="KW-1185">Reference proteome</keyword>
<dbReference type="SUPFAM" id="SSF50891">
    <property type="entry name" value="Cyclophilin-like"/>
    <property type="match status" value="2"/>
</dbReference>
<accession>A0A9X3N1A6</accession>
<dbReference type="InterPro" id="IPR003778">
    <property type="entry name" value="CT_A_B"/>
</dbReference>
<dbReference type="InterPro" id="IPR052708">
    <property type="entry name" value="PxpC"/>
</dbReference>
<dbReference type="GO" id="GO:0005524">
    <property type="term" value="F:ATP binding"/>
    <property type="evidence" value="ECO:0007669"/>
    <property type="project" value="UniProtKB-KW"/>
</dbReference>
<reference evidence="6" key="1">
    <citation type="submission" date="2022-10" db="EMBL/GenBank/DDBJ databases">
        <title>The WGS of Solirubrobacter ginsenosidimutans DSM 21036.</title>
        <authorList>
            <person name="Jiang Z."/>
        </authorList>
    </citation>
    <scope>NUCLEOTIDE SEQUENCE</scope>
    <source>
        <strain evidence="6">DSM 21036</strain>
    </source>
</reference>
<dbReference type="AlphaFoldDB" id="A0A9X3N1A6"/>